<evidence type="ECO:0000256" key="1">
    <source>
        <dbReference type="SAM" id="Phobius"/>
    </source>
</evidence>
<organism evidence="2 3">
    <name type="scientific">Methanosarcina lacustris Z-7289</name>
    <dbReference type="NCBI Taxonomy" id="1434111"/>
    <lineage>
        <taxon>Archaea</taxon>
        <taxon>Methanobacteriati</taxon>
        <taxon>Methanobacteriota</taxon>
        <taxon>Stenosarchaea group</taxon>
        <taxon>Methanomicrobia</taxon>
        <taxon>Methanosarcinales</taxon>
        <taxon>Methanosarcinaceae</taxon>
        <taxon>Methanosarcina</taxon>
    </lineage>
</organism>
<dbReference type="AlphaFoldDB" id="A0A0E3S9H6"/>
<keyword evidence="1" id="KW-1133">Transmembrane helix</keyword>
<feature type="transmembrane region" description="Helical" evidence="1">
    <location>
        <begin position="357"/>
        <end position="377"/>
    </location>
</feature>
<feature type="transmembrane region" description="Helical" evidence="1">
    <location>
        <begin position="333"/>
        <end position="350"/>
    </location>
</feature>
<accession>A0A0E3S9H6</accession>
<evidence type="ECO:0000313" key="3">
    <source>
        <dbReference type="Proteomes" id="UP000033072"/>
    </source>
</evidence>
<feature type="transmembrane region" description="Helical" evidence="1">
    <location>
        <begin position="508"/>
        <end position="527"/>
    </location>
</feature>
<feature type="transmembrane region" description="Helical" evidence="1">
    <location>
        <begin position="121"/>
        <end position="140"/>
    </location>
</feature>
<dbReference type="PATRIC" id="fig|1434111.4.peg.3963"/>
<feature type="transmembrane region" description="Helical" evidence="1">
    <location>
        <begin position="427"/>
        <end position="444"/>
    </location>
</feature>
<feature type="transmembrane region" description="Helical" evidence="1">
    <location>
        <begin position="91"/>
        <end position="109"/>
    </location>
</feature>
<dbReference type="RefSeq" id="WP_048128405.1">
    <property type="nucleotide sequence ID" value="NZ_CP009515.1"/>
</dbReference>
<feature type="transmembrane region" description="Helical" evidence="1">
    <location>
        <begin position="50"/>
        <end position="71"/>
    </location>
</feature>
<gene>
    <name evidence="2" type="ORF">MSLAZ_3001</name>
</gene>
<dbReference type="HOGENOM" id="CLU_405257_0_0_2"/>
<feature type="transmembrane region" description="Helical" evidence="1">
    <location>
        <begin position="253"/>
        <end position="271"/>
    </location>
</feature>
<keyword evidence="1" id="KW-0472">Membrane</keyword>
<reference evidence="2 3" key="1">
    <citation type="submission" date="2014-07" db="EMBL/GenBank/DDBJ databases">
        <title>Methanogenic archaea and the global carbon cycle.</title>
        <authorList>
            <person name="Henriksen J.R."/>
            <person name="Luke J."/>
            <person name="Reinhart S."/>
            <person name="Benedict M.N."/>
            <person name="Youngblut N.D."/>
            <person name="Metcalf M.E."/>
            <person name="Whitaker R.J."/>
            <person name="Metcalf W.W."/>
        </authorList>
    </citation>
    <scope>NUCLEOTIDE SEQUENCE [LARGE SCALE GENOMIC DNA]</scope>
    <source>
        <strain evidence="2 3">Z-7289</strain>
    </source>
</reference>
<feature type="transmembrane region" description="Helical" evidence="1">
    <location>
        <begin position="28"/>
        <end position="44"/>
    </location>
</feature>
<feature type="transmembrane region" description="Helical" evidence="1">
    <location>
        <begin position="311"/>
        <end position="327"/>
    </location>
</feature>
<feature type="transmembrane region" description="Helical" evidence="1">
    <location>
        <begin position="451"/>
        <end position="470"/>
    </location>
</feature>
<dbReference type="Proteomes" id="UP000033072">
    <property type="component" value="Chromosome"/>
</dbReference>
<feature type="transmembrane region" description="Helical" evidence="1">
    <location>
        <begin position="147"/>
        <end position="168"/>
    </location>
</feature>
<dbReference type="OrthoDB" id="386768at2157"/>
<feature type="transmembrane region" description="Helical" evidence="1">
    <location>
        <begin position="223"/>
        <end position="241"/>
    </location>
</feature>
<dbReference type="KEGG" id="mls:MSLAZ_3001"/>
<keyword evidence="3" id="KW-1185">Reference proteome</keyword>
<evidence type="ECO:0000313" key="2">
    <source>
        <dbReference type="EMBL" id="AKB76262.1"/>
    </source>
</evidence>
<keyword evidence="1" id="KW-0812">Transmembrane</keyword>
<dbReference type="GeneID" id="24807876"/>
<feature type="transmembrane region" description="Helical" evidence="1">
    <location>
        <begin position="482"/>
        <end position="501"/>
    </location>
</feature>
<evidence type="ECO:0008006" key="4">
    <source>
        <dbReference type="Google" id="ProtNLM"/>
    </source>
</evidence>
<dbReference type="EMBL" id="CP009515">
    <property type="protein sequence ID" value="AKB76262.1"/>
    <property type="molecule type" value="Genomic_DNA"/>
</dbReference>
<proteinExistence type="predicted"/>
<sequence>MPVKELDQVDLIECTRLIKIGELFKNKFFLYLLVSIFFGIFMFLSTFHYYSYATLCLYLVFGIILYISIIYSEVEKLTLLTFDKNGQSTWIYFYLSAFFISFSSSIFYLRFFEDLYHKSLSYYLLIGICSSCIFLILMSYQKRFFEYVVPILIVFLALNIFLSNLIVFPNGVYASGDTHYQIYHLLLPILQNAQIPLNEGYSFFPLHQIFVASMSLISGADPIFTYKFAPGFIYAVSSLFIYSLGKKLIGSRFGIISMLLYILSPEIVYHATHAYQFSYALIIGILFLYILESLILPANTIMNNQPSHQKMSWIILHILILIAIIWTHQFTSMVIFVMTILLLIVALFIFEIDSKNIYFYLDIFLLFLIMLFAHWMYVSNVFPSLMRITDLYYVSLFSPENYQASISTQIINSVAQSFWIDFLNTSGKGLLFLMASVGSLYGLSKKNSYTFLWLVWCIFIFSLVAFGSFIDMPLLLPGRMLSFFWAISVVYLSGLGVLFLAKKFKGNCLIFCCLLLFITTILTLGSTSSGTESSLFKNEESIHLYDTNSDLQYYSWIQTKVPENLHIMVSKSWVLQNYDKMRIYSELPTNSQYNIEITELKINEYIIFNIDDTTALRIRGTSEQERISSSTASTNMTTVDAKNAQLIYKNIDIFEFNKMVSKLNCIYSNSKTSICIKA</sequence>
<name>A0A0E3S9H6_9EURY</name>
<protein>
    <recommendedName>
        <fullName evidence="4">Glycosyltransferase RgtA/B/C/D-like domain-containing protein</fullName>
    </recommendedName>
</protein>
<feature type="transmembrane region" description="Helical" evidence="1">
    <location>
        <begin position="277"/>
        <end position="299"/>
    </location>
</feature>